<comment type="caution">
    <text evidence="2">The sequence shown here is derived from an EMBL/GenBank/DDBJ whole genome shotgun (WGS) entry which is preliminary data.</text>
</comment>
<dbReference type="PANTHER" id="PTHR43174">
    <property type="entry name" value="UDP-N-ACETYLGLUCOSAMINE 2-EPIMERASE"/>
    <property type="match status" value="1"/>
</dbReference>
<dbReference type="RefSeq" id="WP_308426205.1">
    <property type="nucleotide sequence ID" value="NZ_BMOY01000037.1"/>
</dbReference>
<sequence>MVTGSRADYGLLYWLLRDIQSDPDLHLQLVVTGMHLSPEFGSTYEVIEADGFHIDEKVEMLLSSDTPVGMAKSVGLGVIGFADAFARLQPDVVVLLGDRFEALAASEAALMCRIPIAHIHGGESSEGAVDEAIRHCITKMAHLHFVAAEPFRRRVIQLGEDPARVFLVGAPGLDHVYRQRLLSREELEQALGWRLGSPTFLVTYHPVTLGDEDPVAAVSALLAALERFPDARVLMTKPNADAGGRAIIRQLEEYAAQAGDRVLLTVSLGQIRYLSALRHCDVVLGNSSSGLIEAPAFQKPTVNIGIRQAGRLRAPSVIDCEPDTDAIVAAIKQALCPSFRSRLAEITSPYGDGKASPRIKERLKSEPLDRLLVKRFYDWPG</sequence>
<accession>A0A917KEK3</accession>
<dbReference type="InterPro" id="IPR003331">
    <property type="entry name" value="UDP_GlcNAc_Epimerase_2_dom"/>
</dbReference>
<dbReference type="NCBIfam" id="TIGR03568">
    <property type="entry name" value="NeuC_NnaA"/>
    <property type="match status" value="1"/>
</dbReference>
<dbReference type="Pfam" id="PF02350">
    <property type="entry name" value="Epimerase_2"/>
    <property type="match status" value="1"/>
</dbReference>
<evidence type="ECO:0000313" key="2">
    <source>
        <dbReference type="EMBL" id="GGJ11295.1"/>
    </source>
</evidence>
<dbReference type="SUPFAM" id="SSF53756">
    <property type="entry name" value="UDP-Glycosyltransferase/glycogen phosphorylase"/>
    <property type="match status" value="1"/>
</dbReference>
<dbReference type="EMBL" id="BMOY01000037">
    <property type="protein sequence ID" value="GGJ11295.1"/>
    <property type="molecule type" value="Genomic_DNA"/>
</dbReference>
<evidence type="ECO:0000313" key="3">
    <source>
        <dbReference type="Proteomes" id="UP000637695"/>
    </source>
</evidence>
<keyword evidence="3" id="KW-1185">Reference proteome</keyword>
<dbReference type="AlphaFoldDB" id="A0A917KEK3"/>
<dbReference type="GO" id="GO:0004553">
    <property type="term" value="F:hydrolase activity, hydrolyzing O-glycosyl compounds"/>
    <property type="evidence" value="ECO:0007669"/>
    <property type="project" value="InterPro"/>
</dbReference>
<dbReference type="InterPro" id="IPR029767">
    <property type="entry name" value="WecB-like"/>
</dbReference>
<dbReference type="Gene3D" id="3.40.50.2000">
    <property type="entry name" value="Glycogen Phosphorylase B"/>
    <property type="match status" value="2"/>
</dbReference>
<protein>
    <submittedName>
        <fullName evidence="2">UDP-N-acetyl glucosamine 2-epimerase</fullName>
    </submittedName>
</protein>
<reference evidence="2" key="2">
    <citation type="submission" date="2020-09" db="EMBL/GenBank/DDBJ databases">
        <authorList>
            <person name="Sun Q."/>
            <person name="Ohkuma M."/>
        </authorList>
    </citation>
    <scope>NUCLEOTIDE SEQUENCE</scope>
    <source>
        <strain evidence="2">JCM 18487</strain>
    </source>
</reference>
<gene>
    <name evidence="2" type="ORF">GCM10010885_20750</name>
</gene>
<dbReference type="GO" id="GO:0006047">
    <property type="term" value="P:UDP-N-acetylglucosamine metabolic process"/>
    <property type="evidence" value="ECO:0007669"/>
    <property type="project" value="InterPro"/>
</dbReference>
<evidence type="ECO:0000259" key="1">
    <source>
        <dbReference type="Pfam" id="PF02350"/>
    </source>
</evidence>
<reference evidence="2" key="1">
    <citation type="journal article" date="2014" name="Int. J. Syst. Evol. Microbiol.">
        <title>Complete genome sequence of Corynebacterium casei LMG S-19264T (=DSM 44701T), isolated from a smear-ripened cheese.</title>
        <authorList>
            <consortium name="US DOE Joint Genome Institute (JGI-PGF)"/>
            <person name="Walter F."/>
            <person name="Albersmeier A."/>
            <person name="Kalinowski J."/>
            <person name="Ruckert C."/>
        </authorList>
    </citation>
    <scope>NUCLEOTIDE SEQUENCE</scope>
    <source>
        <strain evidence="2">JCM 18487</strain>
    </source>
</reference>
<dbReference type="InterPro" id="IPR020004">
    <property type="entry name" value="UDP-GlcNAc_Epase"/>
</dbReference>
<organism evidence="2 3">
    <name type="scientific">Alicyclobacillus cellulosilyticus</name>
    <dbReference type="NCBI Taxonomy" id="1003997"/>
    <lineage>
        <taxon>Bacteria</taxon>
        <taxon>Bacillati</taxon>
        <taxon>Bacillota</taxon>
        <taxon>Bacilli</taxon>
        <taxon>Bacillales</taxon>
        <taxon>Alicyclobacillaceae</taxon>
        <taxon>Alicyclobacillus</taxon>
    </lineage>
</organism>
<name>A0A917KEK3_9BACL</name>
<dbReference type="CDD" id="cd03786">
    <property type="entry name" value="GTB_UDP-GlcNAc_2-Epimerase"/>
    <property type="match status" value="1"/>
</dbReference>
<dbReference type="Proteomes" id="UP000637695">
    <property type="component" value="Unassembled WGS sequence"/>
</dbReference>
<dbReference type="PANTHER" id="PTHR43174:SF3">
    <property type="entry name" value="UDP-N-ACETYLGLUCOSAMINE 2-EPIMERASE"/>
    <property type="match status" value="1"/>
</dbReference>
<proteinExistence type="predicted"/>
<feature type="domain" description="UDP-N-acetylglucosamine 2-epimerase" evidence="1">
    <location>
        <begin position="18"/>
        <end position="363"/>
    </location>
</feature>